<evidence type="ECO:0000313" key="2">
    <source>
        <dbReference type="Proteomes" id="UP001165064"/>
    </source>
</evidence>
<evidence type="ECO:0000313" key="1">
    <source>
        <dbReference type="EMBL" id="GMF02229.1"/>
    </source>
</evidence>
<dbReference type="EMBL" id="BSXS01012369">
    <property type="protein sequence ID" value="GMF02229.1"/>
    <property type="molecule type" value="Genomic_DNA"/>
</dbReference>
<sequence>MTSQISQIPKNDDINLLSNLDPSPSSTNLQLSKKDTLTIQLLEKLEQYISKQESLSKNMSNSTMDLKRANYAIVGGVGRFGRDCWDLRCCLASKSLSVDDEKVIGLVDGLSQLREKQRLEKEKKKKLGKENNEKGKEEGEKGREQLQERKQTDHLARIKLTRRLIPKFLKENMRRTQK</sequence>
<organism evidence="1 2">
    <name type="scientific">Ambrosiozyma monospora</name>
    <name type="common">Yeast</name>
    <name type="synonym">Endomycopsis monosporus</name>
    <dbReference type="NCBI Taxonomy" id="43982"/>
    <lineage>
        <taxon>Eukaryota</taxon>
        <taxon>Fungi</taxon>
        <taxon>Dikarya</taxon>
        <taxon>Ascomycota</taxon>
        <taxon>Saccharomycotina</taxon>
        <taxon>Pichiomycetes</taxon>
        <taxon>Pichiales</taxon>
        <taxon>Pichiaceae</taxon>
        <taxon>Ambrosiozyma</taxon>
    </lineage>
</organism>
<protein>
    <submittedName>
        <fullName evidence="1">Unnamed protein product</fullName>
    </submittedName>
</protein>
<dbReference type="Proteomes" id="UP001165064">
    <property type="component" value="Unassembled WGS sequence"/>
</dbReference>
<accession>A0ACB5U605</accession>
<reference evidence="1" key="1">
    <citation type="submission" date="2023-04" db="EMBL/GenBank/DDBJ databases">
        <title>Ambrosiozyma monospora NBRC 10751.</title>
        <authorList>
            <person name="Ichikawa N."/>
            <person name="Sato H."/>
            <person name="Tonouchi N."/>
        </authorList>
    </citation>
    <scope>NUCLEOTIDE SEQUENCE</scope>
    <source>
        <strain evidence="1">NBRC 10751</strain>
    </source>
</reference>
<name>A0ACB5U605_AMBMO</name>
<comment type="caution">
    <text evidence="1">The sequence shown here is derived from an EMBL/GenBank/DDBJ whole genome shotgun (WGS) entry which is preliminary data.</text>
</comment>
<keyword evidence="2" id="KW-1185">Reference proteome</keyword>
<gene>
    <name evidence="1" type="ORF">Amon02_001139200</name>
</gene>
<proteinExistence type="predicted"/>